<reference evidence="13" key="1">
    <citation type="submission" date="2020-11" db="EMBL/GenBank/DDBJ databases">
        <authorList>
            <person name="Tran Van P."/>
        </authorList>
    </citation>
    <scope>NUCLEOTIDE SEQUENCE</scope>
</reference>
<evidence type="ECO:0000256" key="9">
    <source>
        <dbReference type="ARBA" id="ARBA00064037"/>
    </source>
</evidence>
<comment type="subunit">
    <text evidence="9">Interacts with EPS8.</text>
</comment>
<dbReference type="GO" id="GO:0005794">
    <property type="term" value="C:Golgi apparatus"/>
    <property type="evidence" value="ECO:0007669"/>
    <property type="project" value="UniProtKB-SubCell"/>
</dbReference>
<keyword evidence="6" id="KW-0333">Golgi apparatus</keyword>
<keyword evidence="4" id="KW-0597">Phosphoprotein</keyword>
<feature type="region of interest" description="Disordered" evidence="11">
    <location>
        <begin position="674"/>
        <end position="696"/>
    </location>
</feature>
<feature type="domain" description="Rab-GAP TBC" evidence="12">
    <location>
        <begin position="404"/>
        <end position="612"/>
    </location>
</feature>
<evidence type="ECO:0000313" key="13">
    <source>
        <dbReference type="EMBL" id="CAD7439727.1"/>
    </source>
</evidence>
<dbReference type="GO" id="GO:0005096">
    <property type="term" value="F:GTPase activator activity"/>
    <property type="evidence" value="ECO:0007669"/>
    <property type="project" value="UniProtKB-KW"/>
</dbReference>
<dbReference type="SUPFAM" id="SSF47923">
    <property type="entry name" value="Ypt/Rab-GAP domain of gyp1p"/>
    <property type="match status" value="2"/>
</dbReference>
<evidence type="ECO:0000259" key="12">
    <source>
        <dbReference type="PROSITE" id="PS50086"/>
    </source>
</evidence>
<dbReference type="InterPro" id="IPR035969">
    <property type="entry name" value="Rab-GAP_TBC_sf"/>
</dbReference>
<dbReference type="PROSITE" id="PS50086">
    <property type="entry name" value="TBC_RABGAP"/>
    <property type="match status" value="1"/>
</dbReference>
<keyword evidence="3" id="KW-0343">GTPase activation</keyword>
<feature type="region of interest" description="Disordered" evidence="11">
    <location>
        <begin position="728"/>
        <end position="750"/>
    </location>
</feature>
<comment type="subcellular location">
    <subcellularLocation>
        <location evidence="1">Cytoplasmic vesicle</location>
    </subcellularLocation>
    <subcellularLocation>
        <location evidence="2">Golgi apparatus</location>
    </subcellularLocation>
</comment>
<evidence type="ECO:0000256" key="4">
    <source>
        <dbReference type="ARBA" id="ARBA00022553"/>
    </source>
</evidence>
<evidence type="ECO:0000256" key="5">
    <source>
        <dbReference type="ARBA" id="ARBA00022990"/>
    </source>
</evidence>
<dbReference type="Gene3D" id="1.10.472.80">
    <property type="entry name" value="Ypt/Rab-GAP domain of gyp1p, domain 3"/>
    <property type="match status" value="1"/>
</dbReference>
<sequence>MSQEFKCRPSVTCSTCTARSNGVSFCWVSKKGLVGARSSLSPHRLESGNPRKHTGSLGGCDYLNKLHCYRERHLPTKENTQAHLGAATTSTKYIATGSVTYQLPPAPAKEPADLFSPVDSRRSQNRIRGLVERITWPLSPRQGANDVSETIQHYRLYFLCSRPIAAIDASSEEDVIVVSVCTAAVAIKTTLSPPFRFRDDGCTFGIARMSLGEIEAVPDEPDGECDTDEASSSPTIWDDRWINSGIWNDIFTSHVKLRECGLDRWENWWINSGICNGILADIANFLNEIRRDGVYFGSSQASGMNEEDLLRRATEERDNIVSRYARGREEGAPIDPWEDPGFEIYHATDRYGFIHDNRLPQKADPHELRLRQVEMEREKKWLKMLKAWGQMSTTEKLRRRIYKGIPNSLRGQAWSQLLNIKTVKEAQEGKYEYHLSNPYVSYFPFPVQEMRQLAWRWSPEIRQIDLDVNRTYRDHIMFRERYGLKQQALFNVLGAYSVYNLDIGYCQGMSQIAALLLMYLNEEDAFWALSVLVADKRYTMHGFFIPGFPKLLRYQEHHDKIMNRFLPKLKKHLDKHGVDTGIYTLKWFFQCFLDRIPFRLTLRVWDVFLMEGERVLTGMAYNLLKLHRRTLSRLGMDDILQFLQVRLERDFGFDDDASMASLERSLEELKKSKLDYAGTPPPNEMPKRPFGTFTEPTFERKTGRRSEFSTVERVTRENVVLRRETAVSNATGGPSNGHHRDSRISTGEGGGGGLGVWHGVDHLCPPILERRLPQHPIRCSHTLPSSFRRPLQNFRRCPVEFFAKDT</sequence>
<evidence type="ECO:0000256" key="3">
    <source>
        <dbReference type="ARBA" id="ARBA00022468"/>
    </source>
</evidence>
<dbReference type="InterPro" id="IPR050302">
    <property type="entry name" value="Rab_GAP_TBC_domain"/>
</dbReference>
<gene>
    <name evidence="13" type="ORF">TBIB3V08_LOCUS2275</name>
</gene>
<keyword evidence="7" id="KW-0968">Cytoplasmic vesicle</keyword>
<evidence type="ECO:0000256" key="10">
    <source>
        <dbReference type="ARBA" id="ARBA00070172"/>
    </source>
</evidence>
<evidence type="ECO:0000256" key="11">
    <source>
        <dbReference type="SAM" id="MobiDB-lite"/>
    </source>
</evidence>
<dbReference type="Pfam" id="PF00566">
    <property type="entry name" value="RabGAP-TBC"/>
    <property type="match status" value="1"/>
</dbReference>
<dbReference type="AlphaFoldDB" id="A0A7R9ERY1"/>
<keyword evidence="5" id="KW-0007">Acetylation</keyword>
<accession>A0A7R9ERY1</accession>
<comment type="function">
    <text evidence="8">Acts as a GTPase-activating protein for RAB5A and RAB43. Involved in receptor trafficking. In complex with EPS8 inhibits internalization of EGFR. Involved in retrograde transport from the endocytic pathway to the Golgi apparatus. Involved in the transport of Shiga toxin from early and recycling endosomes to the trans-Golgi network. Required for structural integrity of the Golgi complex.</text>
</comment>
<protein>
    <recommendedName>
        <fullName evidence="10">USP6 N-terminal-like protein</fullName>
    </recommendedName>
</protein>
<evidence type="ECO:0000256" key="2">
    <source>
        <dbReference type="ARBA" id="ARBA00004555"/>
    </source>
</evidence>
<evidence type="ECO:0000256" key="6">
    <source>
        <dbReference type="ARBA" id="ARBA00023034"/>
    </source>
</evidence>
<dbReference type="Gene3D" id="1.10.8.270">
    <property type="entry name" value="putative rabgap domain of human tbc1 domain family member 14 like domains"/>
    <property type="match status" value="1"/>
</dbReference>
<dbReference type="Gene3D" id="1.10.10.750">
    <property type="entry name" value="Ypt/Rab-GAP domain of gyp1p, domain 1"/>
    <property type="match status" value="1"/>
</dbReference>
<dbReference type="FunFam" id="1.10.10.750:FF:000001">
    <property type="entry name" value="TBC1 domain family member 10A"/>
    <property type="match status" value="1"/>
</dbReference>
<dbReference type="SMART" id="SM00164">
    <property type="entry name" value="TBC"/>
    <property type="match status" value="1"/>
</dbReference>
<evidence type="ECO:0000256" key="8">
    <source>
        <dbReference type="ARBA" id="ARBA00059926"/>
    </source>
</evidence>
<evidence type="ECO:0000256" key="1">
    <source>
        <dbReference type="ARBA" id="ARBA00004541"/>
    </source>
</evidence>
<name>A0A7R9ERY1_9NEOP</name>
<dbReference type="PANTHER" id="PTHR47219:SF25">
    <property type="entry name" value="RAB-GAP TBC DOMAIN-CONTAINING PROTEIN"/>
    <property type="match status" value="1"/>
</dbReference>
<dbReference type="FunFam" id="1.10.472.80:FF:000019">
    <property type="entry name" value="USP6 N-terminal like"/>
    <property type="match status" value="1"/>
</dbReference>
<dbReference type="InterPro" id="IPR000195">
    <property type="entry name" value="Rab-GAP-TBC_dom"/>
</dbReference>
<dbReference type="PANTHER" id="PTHR47219">
    <property type="entry name" value="RAB GTPASE-ACTIVATING PROTEIN 1-LIKE"/>
    <property type="match status" value="1"/>
</dbReference>
<evidence type="ECO:0000256" key="7">
    <source>
        <dbReference type="ARBA" id="ARBA00023329"/>
    </source>
</evidence>
<dbReference type="EMBL" id="OD564767">
    <property type="protein sequence ID" value="CAD7439727.1"/>
    <property type="molecule type" value="Genomic_DNA"/>
</dbReference>
<dbReference type="FunFam" id="1.10.8.270:FF:000010">
    <property type="entry name" value="Putative USP6 N-terminal-like protein"/>
    <property type="match status" value="1"/>
</dbReference>
<proteinExistence type="predicted"/>
<organism evidence="13">
    <name type="scientific">Timema bartmani</name>
    <dbReference type="NCBI Taxonomy" id="61472"/>
    <lineage>
        <taxon>Eukaryota</taxon>
        <taxon>Metazoa</taxon>
        <taxon>Ecdysozoa</taxon>
        <taxon>Arthropoda</taxon>
        <taxon>Hexapoda</taxon>
        <taxon>Insecta</taxon>
        <taxon>Pterygota</taxon>
        <taxon>Neoptera</taxon>
        <taxon>Polyneoptera</taxon>
        <taxon>Phasmatodea</taxon>
        <taxon>Timematodea</taxon>
        <taxon>Timematoidea</taxon>
        <taxon>Timematidae</taxon>
        <taxon>Timema</taxon>
    </lineage>
</organism>
<dbReference type="GO" id="GO:0031410">
    <property type="term" value="C:cytoplasmic vesicle"/>
    <property type="evidence" value="ECO:0007669"/>
    <property type="project" value="UniProtKB-SubCell"/>
</dbReference>
<dbReference type="GO" id="GO:0031267">
    <property type="term" value="F:small GTPase binding"/>
    <property type="evidence" value="ECO:0007669"/>
    <property type="project" value="TreeGrafter"/>
</dbReference>